<organism evidence="8 9">
    <name type="scientific">Clitoria ternatea</name>
    <name type="common">Butterfly pea</name>
    <dbReference type="NCBI Taxonomy" id="43366"/>
    <lineage>
        <taxon>Eukaryota</taxon>
        <taxon>Viridiplantae</taxon>
        <taxon>Streptophyta</taxon>
        <taxon>Embryophyta</taxon>
        <taxon>Tracheophyta</taxon>
        <taxon>Spermatophyta</taxon>
        <taxon>Magnoliopsida</taxon>
        <taxon>eudicotyledons</taxon>
        <taxon>Gunneridae</taxon>
        <taxon>Pentapetalae</taxon>
        <taxon>rosids</taxon>
        <taxon>fabids</taxon>
        <taxon>Fabales</taxon>
        <taxon>Fabaceae</taxon>
        <taxon>Papilionoideae</taxon>
        <taxon>50 kb inversion clade</taxon>
        <taxon>NPAAA clade</taxon>
        <taxon>indigoferoid/millettioid clade</taxon>
        <taxon>Phaseoleae</taxon>
        <taxon>Clitoria</taxon>
    </lineage>
</organism>
<feature type="domain" description="HMA" evidence="7">
    <location>
        <begin position="17"/>
        <end position="80"/>
    </location>
</feature>
<feature type="compositionally biased region" description="Basic and acidic residues" evidence="6">
    <location>
        <begin position="104"/>
        <end position="113"/>
    </location>
</feature>
<dbReference type="AlphaFoldDB" id="A0AAN9IR13"/>
<dbReference type="SUPFAM" id="SSF55008">
    <property type="entry name" value="HMA, heavy metal-associated domain"/>
    <property type="match status" value="1"/>
</dbReference>
<proteinExistence type="inferred from homology"/>
<gene>
    <name evidence="8" type="ORF">RJT34_19420</name>
</gene>
<dbReference type="InterPro" id="IPR006121">
    <property type="entry name" value="HMA_dom"/>
</dbReference>
<keyword evidence="9" id="KW-1185">Reference proteome</keyword>
<evidence type="ECO:0000256" key="4">
    <source>
        <dbReference type="ARBA" id="ARBA00023289"/>
    </source>
</evidence>
<keyword evidence="3" id="KW-0449">Lipoprotein</keyword>
<feature type="compositionally biased region" description="Acidic residues" evidence="6">
    <location>
        <begin position="130"/>
        <end position="143"/>
    </location>
</feature>
<dbReference type="Gene3D" id="3.30.70.100">
    <property type="match status" value="1"/>
</dbReference>
<feature type="compositionally biased region" description="Gly residues" evidence="6">
    <location>
        <begin position="118"/>
        <end position="128"/>
    </location>
</feature>
<evidence type="ECO:0000313" key="9">
    <source>
        <dbReference type="Proteomes" id="UP001359559"/>
    </source>
</evidence>
<dbReference type="FunFam" id="3.30.70.100:FF:000008">
    <property type="entry name" value="Copper transport protein ATOX1"/>
    <property type="match status" value="1"/>
</dbReference>
<sequence>MAAKPAEEAPGGETLKYQTWVLKVLIHCDGCKKRVKKILQGIDGVYKTDIDSQQHKVTVTGNVDAETLIKKLSRSGKFVEVWPEKPAEKKGNKKSGKSKGGGDVNKEKEDQKNNEPVGDGGSNDGCIGGEDSDKEDHSDECEDASGGGGGEGGEKKKKKKKKKKKNKGENGGSPPPGNNGGGEEISEVDVLVPSNLATSVASKEHISPPTQHAYPSYPPPMYYPPPPAYGLSYNTAYPVSSASYYVGAPVMPMHAYTTAYSRLPPPPPPPSDPIKHYGDDEDDYEGGYCSIM</sequence>
<dbReference type="PROSITE" id="PS50846">
    <property type="entry name" value="HMA_2"/>
    <property type="match status" value="1"/>
</dbReference>
<keyword evidence="1" id="KW-0488">Methylation</keyword>
<dbReference type="PANTHER" id="PTHR45868">
    <property type="entry name" value="HEAVY METAL-ASSOCIATED ISOPRENYLATED PLANT PROTEIN 33-RELATED"/>
    <property type="match status" value="1"/>
</dbReference>
<evidence type="ECO:0000256" key="1">
    <source>
        <dbReference type="ARBA" id="ARBA00022481"/>
    </source>
</evidence>
<keyword evidence="4" id="KW-0636">Prenylation</keyword>
<dbReference type="CDD" id="cd00371">
    <property type="entry name" value="HMA"/>
    <property type="match status" value="1"/>
</dbReference>
<feature type="compositionally biased region" description="Pro residues" evidence="6">
    <location>
        <begin position="263"/>
        <end position="272"/>
    </location>
</feature>
<keyword evidence="2" id="KW-0479">Metal-binding</keyword>
<accession>A0AAN9IR13</accession>
<feature type="compositionally biased region" description="Basic residues" evidence="6">
    <location>
        <begin position="155"/>
        <end position="166"/>
    </location>
</feature>
<feature type="region of interest" description="Disordered" evidence="6">
    <location>
        <begin position="262"/>
        <end position="281"/>
    </location>
</feature>
<dbReference type="EMBL" id="JAYKXN010000005">
    <property type="protein sequence ID" value="KAK7284670.1"/>
    <property type="molecule type" value="Genomic_DNA"/>
</dbReference>
<evidence type="ECO:0000256" key="6">
    <source>
        <dbReference type="SAM" id="MobiDB-lite"/>
    </source>
</evidence>
<evidence type="ECO:0000256" key="3">
    <source>
        <dbReference type="ARBA" id="ARBA00023288"/>
    </source>
</evidence>
<protein>
    <recommendedName>
        <fullName evidence="7">HMA domain-containing protein</fullName>
    </recommendedName>
</protein>
<dbReference type="PANTHER" id="PTHR45868:SF80">
    <property type="entry name" value="F15K9.8-RELATED"/>
    <property type="match status" value="1"/>
</dbReference>
<name>A0AAN9IR13_CLITE</name>
<evidence type="ECO:0000256" key="5">
    <source>
        <dbReference type="ARBA" id="ARBA00024045"/>
    </source>
</evidence>
<comment type="caution">
    <text evidence="8">The sequence shown here is derived from an EMBL/GenBank/DDBJ whole genome shotgun (WGS) entry which is preliminary data.</text>
</comment>
<reference evidence="8 9" key="1">
    <citation type="submission" date="2024-01" db="EMBL/GenBank/DDBJ databases">
        <title>The genomes of 5 underutilized Papilionoideae crops provide insights into root nodulation and disease resistance.</title>
        <authorList>
            <person name="Yuan L."/>
        </authorList>
    </citation>
    <scope>NUCLEOTIDE SEQUENCE [LARGE SCALE GENOMIC DNA]</scope>
    <source>
        <strain evidence="8">LY-2023</strain>
        <tissue evidence="8">Leaf</tissue>
    </source>
</reference>
<comment type="similarity">
    <text evidence="5">Belongs to the HIPP family.</text>
</comment>
<dbReference type="GO" id="GO:0046872">
    <property type="term" value="F:metal ion binding"/>
    <property type="evidence" value="ECO:0007669"/>
    <property type="project" value="UniProtKB-KW"/>
</dbReference>
<evidence type="ECO:0000313" key="8">
    <source>
        <dbReference type="EMBL" id="KAK7284670.1"/>
    </source>
</evidence>
<evidence type="ECO:0000259" key="7">
    <source>
        <dbReference type="PROSITE" id="PS50846"/>
    </source>
</evidence>
<dbReference type="Pfam" id="PF00403">
    <property type="entry name" value="HMA"/>
    <property type="match status" value="1"/>
</dbReference>
<feature type="region of interest" description="Disordered" evidence="6">
    <location>
        <begin position="82"/>
        <end position="215"/>
    </location>
</feature>
<dbReference type="Proteomes" id="UP001359559">
    <property type="component" value="Unassembled WGS sequence"/>
</dbReference>
<evidence type="ECO:0000256" key="2">
    <source>
        <dbReference type="ARBA" id="ARBA00022723"/>
    </source>
</evidence>
<dbReference type="InterPro" id="IPR036163">
    <property type="entry name" value="HMA_dom_sf"/>
</dbReference>